<dbReference type="GO" id="GO:0007165">
    <property type="term" value="P:signal transduction"/>
    <property type="evidence" value="ECO:0007669"/>
    <property type="project" value="UniProtKB-KW"/>
</dbReference>
<feature type="domain" description="Methyl-accepting transducer" evidence="3">
    <location>
        <begin position="1"/>
        <end position="240"/>
    </location>
</feature>
<evidence type="ECO:0000259" key="3">
    <source>
        <dbReference type="PROSITE" id="PS50111"/>
    </source>
</evidence>
<evidence type="ECO:0000256" key="2">
    <source>
        <dbReference type="PROSITE-ProRule" id="PRU00284"/>
    </source>
</evidence>
<dbReference type="PANTHER" id="PTHR32089:SF112">
    <property type="entry name" value="LYSOZYME-LIKE PROTEIN-RELATED"/>
    <property type="match status" value="1"/>
</dbReference>
<dbReference type="Gene3D" id="1.10.287.950">
    <property type="entry name" value="Methyl-accepting chemotaxis protein"/>
    <property type="match status" value="1"/>
</dbReference>
<reference evidence="5" key="1">
    <citation type="journal article" date="2018" name="Science">
        <title>A primordial and reversible TCA cycle in a facultatively chemolithoautotrophic thermophile.</title>
        <authorList>
            <person name="Nunoura T."/>
            <person name="Chikaraishi Y."/>
            <person name="Izaki R."/>
            <person name="Suwa T."/>
            <person name="Sato T."/>
            <person name="Harada T."/>
            <person name="Mori K."/>
            <person name="Kato Y."/>
            <person name="Miyazaki M."/>
            <person name="Shimamura S."/>
            <person name="Yanagawa K."/>
            <person name="Shuto A."/>
            <person name="Ohkouchi N."/>
            <person name="Fujita N."/>
            <person name="Takaki Y."/>
            <person name="Atomi H."/>
            <person name="Takai K."/>
        </authorList>
    </citation>
    <scope>NUCLEOTIDE SEQUENCE [LARGE SCALE GENOMIC DNA]</scope>
    <source>
        <strain evidence="5">DSM 17441 / JCM 13301 / NBRC 103674 / ABI70S6</strain>
    </source>
</reference>
<name>A0A0S3QUG8_THET7</name>
<evidence type="ECO:0000256" key="1">
    <source>
        <dbReference type="ARBA" id="ARBA00023224"/>
    </source>
</evidence>
<evidence type="ECO:0000313" key="4">
    <source>
        <dbReference type="EMBL" id="BAT71977.1"/>
    </source>
</evidence>
<dbReference type="PATRIC" id="fig|1298851.3.peg.1244"/>
<dbReference type="Proteomes" id="UP000063234">
    <property type="component" value="Chromosome"/>
</dbReference>
<dbReference type="EMBL" id="AP013035">
    <property type="protein sequence ID" value="BAT71977.1"/>
    <property type="molecule type" value="Genomic_DNA"/>
</dbReference>
<dbReference type="PROSITE" id="PS50111">
    <property type="entry name" value="CHEMOTAXIS_TRANSDUC_2"/>
    <property type="match status" value="1"/>
</dbReference>
<dbReference type="RefSeq" id="WP_068549966.1">
    <property type="nucleotide sequence ID" value="NZ_AP013035.1"/>
</dbReference>
<keyword evidence="1 2" id="KW-0807">Transducer</keyword>
<sequence>MAEERVKVFADILSDAVRLEASNKETADLVRDVAGEVLTRFIESSDAITKNIEQLVGIVEELETFRKDFLPFFQRFETFAKDFNALVENLKYISKISTAISKVAKQTKLVALNAAIEAARAGEHGKGFAVVADEVGKMAVQTMNLTKEIQEFNEKVVNELEKLRDALAVMDKIKEGTELLGRDVEEIVKITSILDSVSQTQKQAAHDVKGLSGISMILDTIYDLQSVFNKKLAEMLSSITAQ</sequence>
<dbReference type="KEGG" id="ttk:TST_1185"/>
<proteinExistence type="predicted"/>
<dbReference type="SMART" id="SM00283">
    <property type="entry name" value="MA"/>
    <property type="match status" value="1"/>
</dbReference>
<gene>
    <name evidence="4" type="ORF">TST_1185</name>
</gene>
<dbReference type="PANTHER" id="PTHR32089">
    <property type="entry name" value="METHYL-ACCEPTING CHEMOTAXIS PROTEIN MCPB"/>
    <property type="match status" value="1"/>
</dbReference>
<organism evidence="4 5">
    <name type="scientific">Thermosulfidibacter takaii (strain DSM 17441 / JCM 13301 / NBRC 103674 / ABI70S6)</name>
    <dbReference type="NCBI Taxonomy" id="1298851"/>
    <lineage>
        <taxon>Bacteria</taxon>
        <taxon>Pseudomonadati</taxon>
        <taxon>Thermosulfidibacterota</taxon>
        <taxon>Thermosulfidibacteria</taxon>
        <taxon>Thermosulfidibacterales</taxon>
        <taxon>Thermosulfidibacteraceae</taxon>
    </lineage>
</organism>
<dbReference type="SUPFAM" id="SSF58104">
    <property type="entry name" value="Methyl-accepting chemotaxis protein (MCP) signaling domain"/>
    <property type="match status" value="1"/>
</dbReference>
<protein>
    <submittedName>
        <fullName evidence="4">Methyl-accepting chemotaxis protein</fullName>
    </submittedName>
</protein>
<dbReference type="OrthoDB" id="9807021at2"/>
<dbReference type="Pfam" id="PF00015">
    <property type="entry name" value="MCPsignal"/>
    <property type="match status" value="1"/>
</dbReference>
<evidence type="ECO:0000313" key="5">
    <source>
        <dbReference type="Proteomes" id="UP000063234"/>
    </source>
</evidence>
<dbReference type="GO" id="GO:0016020">
    <property type="term" value="C:membrane"/>
    <property type="evidence" value="ECO:0007669"/>
    <property type="project" value="InterPro"/>
</dbReference>
<dbReference type="STRING" id="1298851.TST_1185"/>
<dbReference type="AlphaFoldDB" id="A0A0S3QUG8"/>
<dbReference type="InterPro" id="IPR004089">
    <property type="entry name" value="MCPsignal_dom"/>
</dbReference>
<keyword evidence="5" id="KW-1185">Reference proteome</keyword>
<accession>A0A0S3QUG8</accession>